<dbReference type="AlphaFoldDB" id="A0AAD4KFE7"/>
<keyword evidence="1" id="KW-0812">Transmembrane</keyword>
<dbReference type="Proteomes" id="UP001200034">
    <property type="component" value="Unassembled WGS sequence"/>
</dbReference>
<dbReference type="PANTHER" id="PTHR35250">
    <property type="entry name" value="SMALL INTEGRAL MEMBRANE PROTEIN 4"/>
    <property type="match status" value="1"/>
</dbReference>
<evidence type="ECO:0000313" key="3">
    <source>
        <dbReference type="Proteomes" id="UP001200034"/>
    </source>
</evidence>
<keyword evidence="1" id="KW-0472">Membrane</keyword>
<comment type="caution">
    <text evidence="2">The sequence shown here is derived from an EMBL/GenBank/DDBJ whole genome shotgun (WGS) entry which is preliminary data.</text>
</comment>
<dbReference type="EMBL" id="JAJJHW010000095">
    <property type="protein sequence ID" value="KAH8387947.1"/>
    <property type="molecule type" value="Genomic_DNA"/>
</dbReference>
<evidence type="ECO:0000256" key="1">
    <source>
        <dbReference type="SAM" id="Phobius"/>
    </source>
</evidence>
<dbReference type="InterPro" id="IPR028183">
    <property type="entry name" value="UQCC5"/>
</dbReference>
<protein>
    <recommendedName>
        <fullName evidence="4">Small integral membrane protein 4</fullName>
    </recommendedName>
</protein>
<name>A0AAD4KFE7_9MUSC</name>
<reference evidence="2" key="1">
    <citation type="journal article" date="2021" name="Mol. Ecol. Resour.">
        <title>Phylogenomic analyses of the genus Drosophila reveals genomic signals of climate adaptation.</title>
        <authorList>
            <person name="Li F."/>
            <person name="Rane R.V."/>
            <person name="Luria V."/>
            <person name="Xiong Z."/>
            <person name="Chen J."/>
            <person name="Li Z."/>
            <person name="Catullo R.A."/>
            <person name="Griffin P.C."/>
            <person name="Schiffer M."/>
            <person name="Pearce S."/>
            <person name="Lee S.F."/>
            <person name="McElroy K."/>
            <person name="Stocker A."/>
            <person name="Shirriffs J."/>
            <person name="Cockerell F."/>
            <person name="Coppin C."/>
            <person name="Sgro C.M."/>
            <person name="Karger A."/>
            <person name="Cain J.W."/>
            <person name="Weber J.A."/>
            <person name="Santpere G."/>
            <person name="Kirschner M.W."/>
            <person name="Hoffmann A.A."/>
            <person name="Oakeshott J.G."/>
            <person name="Zhang G."/>
        </authorList>
    </citation>
    <scope>NUCLEOTIDE SEQUENCE</scope>
    <source>
        <strain evidence="2">BGI-SZ-2011g</strain>
    </source>
</reference>
<accession>A0AAD4KFE7</accession>
<sequence length="99" mass="11646">MSLHSSLVRRFLDNWPGKRRFGIYRFLPIFFGLGAALEYSMINWTVGETNFCRCDSTYVKLLALKIALLDRTFKRRQAKNYVEDQAHIGELQQQKQTTQ</sequence>
<proteinExistence type="predicted"/>
<keyword evidence="1" id="KW-1133">Transmembrane helix</keyword>
<dbReference type="Pfam" id="PF15114">
    <property type="entry name" value="UPF0640"/>
    <property type="match status" value="1"/>
</dbReference>
<keyword evidence="3" id="KW-1185">Reference proteome</keyword>
<dbReference type="PANTHER" id="PTHR35250:SF1">
    <property type="entry name" value="UBIQUINOL-CYTOCHROME-C REDUCTASE COMPLEX ASSEMBLY FACTOR 5"/>
    <property type="match status" value="1"/>
</dbReference>
<feature type="transmembrane region" description="Helical" evidence="1">
    <location>
        <begin position="21"/>
        <end position="42"/>
    </location>
</feature>
<organism evidence="2 3">
    <name type="scientific">Drosophila rubida</name>
    <dbReference type="NCBI Taxonomy" id="30044"/>
    <lineage>
        <taxon>Eukaryota</taxon>
        <taxon>Metazoa</taxon>
        <taxon>Ecdysozoa</taxon>
        <taxon>Arthropoda</taxon>
        <taxon>Hexapoda</taxon>
        <taxon>Insecta</taxon>
        <taxon>Pterygota</taxon>
        <taxon>Neoptera</taxon>
        <taxon>Endopterygota</taxon>
        <taxon>Diptera</taxon>
        <taxon>Brachycera</taxon>
        <taxon>Muscomorpha</taxon>
        <taxon>Ephydroidea</taxon>
        <taxon>Drosophilidae</taxon>
        <taxon>Drosophila</taxon>
    </lineage>
</organism>
<gene>
    <name evidence="2" type="ORF">KR093_010444</name>
</gene>
<evidence type="ECO:0000313" key="2">
    <source>
        <dbReference type="EMBL" id="KAH8387947.1"/>
    </source>
</evidence>
<evidence type="ECO:0008006" key="4">
    <source>
        <dbReference type="Google" id="ProtNLM"/>
    </source>
</evidence>